<accession>M2P5R2</accession>
<dbReference type="STRING" id="914234.M2P5R2"/>
<feature type="transmembrane region" description="Helical" evidence="6">
    <location>
        <begin position="6"/>
        <end position="28"/>
    </location>
</feature>
<evidence type="ECO:0000256" key="2">
    <source>
        <dbReference type="ARBA" id="ARBA00022475"/>
    </source>
</evidence>
<keyword evidence="8" id="KW-1185">Reference proteome</keyword>
<organism evidence="7 8">
    <name type="scientific">Ceriporiopsis subvermispora (strain B)</name>
    <name type="common">White-rot fungus</name>
    <name type="synonym">Gelatoporia subvermispora</name>
    <dbReference type="NCBI Taxonomy" id="914234"/>
    <lineage>
        <taxon>Eukaryota</taxon>
        <taxon>Fungi</taxon>
        <taxon>Dikarya</taxon>
        <taxon>Basidiomycota</taxon>
        <taxon>Agaricomycotina</taxon>
        <taxon>Agaricomycetes</taxon>
        <taxon>Polyporales</taxon>
        <taxon>Gelatoporiaceae</taxon>
        <taxon>Gelatoporia</taxon>
    </lineage>
</organism>
<evidence type="ECO:0000256" key="6">
    <source>
        <dbReference type="SAM" id="Phobius"/>
    </source>
</evidence>
<evidence type="ECO:0000256" key="1">
    <source>
        <dbReference type="ARBA" id="ARBA00004651"/>
    </source>
</evidence>
<feature type="transmembrane region" description="Helical" evidence="6">
    <location>
        <begin position="103"/>
        <end position="131"/>
    </location>
</feature>
<dbReference type="OrthoDB" id="442352at2759"/>
<feature type="transmembrane region" description="Helical" evidence="6">
    <location>
        <begin position="143"/>
        <end position="172"/>
    </location>
</feature>
<evidence type="ECO:0000256" key="5">
    <source>
        <dbReference type="ARBA" id="ARBA00023136"/>
    </source>
</evidence>
<dbReference type="HOGENOM" id="CLU_1030583_0_0_1"/>
<gene>
    <name evidence="7" type="ORF">CERSUDRAFT_127779</name>
</gene>
<comment type="subcellular location">
    <subcellularLocation>
        <location evidence="1">Cell membrane</location>
        <topology evidence="1">Multi-pass membrane protein</topology>
    </subcellularLocation>
</comment>
<evidence type="ECO:0000256" key="3">
    <source>
        <dbReference type="ARBA" id="ARBA00022692"/>
    </source>
</evidence>
<evidence type="ECO:0008006" key="9">
    <source>
        <dbReference type="Google" id="ProtNLM"/>
    </source>
</evidence>
<evidence type="ECO:0000256" key="4">
    <source>
        <dbReference type="ARBA" id="ARBA00022989"/>
    </source>
</evidence>
<keyword evidence="4 6" id="KW-1133">Transmembrane helix</keyword>
<proteinExistence type="predicted"/>
<dbReference type="GO" id="GO:0005886">
    <property type="term" value="C:plasma membrane"/>
    <property type="evidence" value="ECO:0007669"/>
    <property type="project" value="UniProtKB-SubCell"/>
</dbReference>
<protein>
    <recommendedName>
        <fullName evidence="9">Citrate transporter-like domain-containing protein</fullName>
    </recommendedName>
</protein>
<evidence type="ECO:0000313" key="8">
    <source>
        <dbReference type="Proteomes" id="UP000016930"/>
    </source>
</evidence>
<dbReference type="PANTHER" id="PTHR43302">
    <property type="entry name" value="TRANSPORTER ARSB-RELATED"/>
    <property type="match status" value="1"/>
</dbReference>
<feature type="transmembrane region" description="Helical" evidence="6">
    <location>
        <begin position="64"/>
        <end position="83"/>
    </location>
</feature>
<keyword evidence="5 6" id="KW-0472">Membrane</keyword>
<dbReference type="AlphaFoldDB" id="M2P5R2"/>
<dbReference type="PANTHER" id="PTHR43302:SF5">
    <property type="entry name" value="TRANSPORTER ARSB-RELATED"/>
    <property type="match status" value="1"/>
</dbReference>
<keyword evidence="2" id="KW-1003">Cell membrane</keyword>
<reference evidence="7 8" key="1">
    <citation type="journal article" date="2012" name="Proc. Natl. Acad. Sci. U.S.A.">
        <title>Comparative genomics of Ceriporiopsis subvermispora and Phanerochaete chrysosporium provide insight into selective ligninolysis.</title>
        <authorList>
            <person name="Fernandez-Fueyo E."/>
            <person name="Ruiz-Duenas F.J."/>
            <person name="Ferreira P."/>
            <person name="Floudas D."/>
            <person name="Hibbett D.S."/>
            <person name="Canessa P."/>
            <person name="Larrondo L.F."/>
            <person name="James T.Y."/>
            <person name="Seelenfreund D."/>
            <person name="Lobos S."/>
            <person name="Polanco R."/>
            <person name="Tello M."/>
            <person name="Honda Y."/>
            <person name="Watanabe T."/>
            <person name="Watanabe T."/>
            <person name="Ryu J.S."/>
            <person name="Kubicek C.P."/>
            <person name="Schmoll M."/>
            <person name="Gaskell J."/>
            <person name="Hammel K.E."/>
            <person name="St John F.J."/>
            <person name="Vanden Wymelenberg A."/>
            <person name="Sabat G."/>
            <person name="Splinter BonDurant S."/>
            <person name="Syed K."/>
            <person name="Yadav J.S."/>
            <person name="Doddapaneni H."/>
            <person name="Subramanian V."/>
            <person name="Lavin J.L."/>
            <person name="Oguiza J.A."/>
            <person name="Perez G."/>
            <person name="Pisabarro A.G."/>
            <person name="Ramirez L."/>
            <person name="Santoyo F."/>
            <person name="Master E."/>
            <person name="Coutinho P.M."/>
            <person name="Henrissat B."/>
            <person name="Lombard V."/>
            <person name="Magnuson J.K."/>
            <person name="Kuees U."/>
            <person name="Hori C."/>
            <person name="Igarashi K."/>
            <person name="Samejima M."/>
            <person name="Held B.W."/>
            <person name="Barry K.W."/>
            <person name="LaButti K.M."/>
            <person name="Lapidus A."/>
            <person name="Lindquist E.A."/>
            <person name="Lucas S.M."/>
            <person name="Riley R."/>
            <person name="Salamov A.A."/>
            <person name="Hoffmeister D."/>
            <person name="Schwenk D."/>
            <person name="Hadar Y."/>
            <person name="Yarden O."/>
            <person name="de Vries R.P."/>
            <person name="Wiebenga A."/>
            <person name="Stenlid J."/>
            <person name="Eastwood D."/>
            <person name="Grigoriev I.V."/>
            <person name="Berka R.M."/>
            <person name="Blanchette R.A."/>
            <person name="Kersten P."/>
            <person name="Martinez A.T."/>
            <person name="Vicuna R."/>
            <person name="Cullen D."/>
        </authorList>
    </citation>
    <scope>NUCLEOTIDE SEQUENCE [LARGE SCALE GENOMIC DNA]</scope>
    <source>
        <strain evidence="7 8">B</strain>
    </source>
</reference>
<evidence type="ECO:0000313" key="7">
    <source>
        <dbReference type="EMBL" id="EMD30579.1"/>
    </source>
</evidence>
<sequence>MGEDIGNWSAILTLVLFLLSNTAVVLPARIPIPRPVLKVLADICVYTRILPPSGSPLRRAHVDLNFITVPLLSVLVLLVSGAINATVVRNGIVGADGVQPLDIMALFMSLAYLSISLDATGLLRFLAFWVARTGGSSGQRLYAYFYAFFLLCGVIVENDPVILSGTVFLAYFTRVSGITPPTAWIFAQFAAASPDPVPGPEQTRKAADHWIALPAYPDTATGGGRSSSSFPDPRLPASLIPDPLLGSRLPVALPPAPVDAGALCFDNGHW</sequence>
<dbReference type="Proteomes" id="UP000016930">
    <property type="component" value="Unassembled WGS sequence"/>
</dbReference>
<name>M2P5R2_CERS8</name>
<dbReference type="EMBL" id="KB445984">
    <property type="protein sequence ID" value="EMD30579.1"/>
    <property type="molecule type" value="Genomic_DNA"/>
</dbReference>
<keyword evidence="3 6" id="KW-0812">Transmembrane</keyword>